<dbReference type="EMBL" id="BMQS01000011">
    <property type="protein sequence ID" value="GGT97513.1"/>
    <property type="molecule type" value="Genomic_DNA"/>
</dbReference>
<organism evidence="7 9">
    <name type="scientific">Sulfodiicoccus acidiphilus</name>
    <dbReference type="NCBI Taxonomy" id="1670455"/>
    <lineage>
        <taxon>Archaea</taxon>
        <taxon>Thermoproteota</taxon>
        <taxon>Thermoprotei</taxon>
        <taxon>Sulfolobales</taxon>
        <taxon>Sulfolobaceae</taxon>
        <taxon>Sulfodiicoccus</taxon>
    </lineage>
</organism>
<feature type="transmembrane region" description="Helical" evidence="5">
    <location>
        <begin position="45"/>
        <end position="63"/>
    </location>
</feature>
<evidence type="ECO:0000259" key="6">
    <source>
        <dbReference type="Pfam" id="PF00924"/>
    </source>
</evidence>
<evidence type="ECO:0000256" key="4">
    <source>
        <dbReference type="ARBA" id="ARBA00023136"/>
    </source>
</evidence>
<dbReference type="OrthoDB" id="31543at2157"/>
<dbReference type="InterPro" id="IPR010920">
    <property type="entry name" value="LSM_dom_sf"/>
</dbReference>
<dbReference type="Pfam" id="PF00924">
    <property type="entry name" value="MS_channel_2nd"/>
    <property type="match status" value="1"/>
</dbReference>
<evidence type="ECO:0000256" key="2">
    <source>
        <dbReference type="ARBA" id="ARBA00022692"/>
    </source>
</evidence>
<keyword evidence="9" id="KW-1185">Reference proteome</keyword>
<dbReference type="Proteomes" id="UP000276741">
    <property type="component" value="Chromosome"/>
</dbReference>
<reference evidence="8" key="4">
    <citation type="submission" date="2020-09" db="EMBL/GenBank/DDBJ databases">
        <authorList>
            <person name="Sun Q."/>
            <person name="Ohkuma M."/>
        </authorList>
    </citation>
    <scope>NUCLEOTIDE SEQUENCE</scope>
    <source>
        <strain evidence="8">JCM 31740</strain>
    </source>
</reference>
<feature type="domain" description="Mechanosensitive ion channel MscS" evidence="6">
    <location>
        <begin position="126"/>
        <end position="210"/>
    </location>
</feature>
<dbReference type="Proteomes" id="UP000616143">
    <property type="component" value="Unassembled WGS sequence"/>
</dbReference>
<comment type="subcellular location">
    <subcellularLocation>
        <location evidence="1">Membrane</location>
    </subcellularLocation>
</comment>
<evidence type="ECO:0000256" key="3">
    <source>
        <dbReference type="ARBA" id="ARBA00022989"/>
    </source>
</evidence>
<keyword evidence="3 5" id="KW-1133">Transmembrane helix</keyword>
<sequence length="305" mass="33366">MSVRKLSEREVLALVLTAIAGTLVVGAAVYFLAKLGVLPDVYSEYYYAAIWVAGVIVITYLLSTFIQRKASSVLGAPNASTLSFVVRLVGYVLAIAGFFVLLKIGLGAALAAGGFAGLVLGLASQDVLSNVFGGIMILVSRPYKIGDRVTISTWQYGLLAPTYPPKFWSADFLIPGYTGVIVDISLLYTTFVTDENVPIKIPNSIMVQAAIFVHSSQELRKVRTKYEVSKDLDPDIVIPRVKEAVKELDFVVEEPSIKILDTSQTTYVLAVDTMCQTNYEEPVRSEVIKVLMRTVKQIQKETTSH</sequence>
<dbReference type="InterPro" id="IPR045275">
    <property type="entry name" value="MscS_archaea/bacteria_type"/>
</dbReference>
<dbReference type="AlphaFoldDB" id="A0A348B2H8"/>
<dbReference type="PANTHER" id="PTHR30221">
    <property type="entry name" value="SMALL-CONDUCTANCE MECHANOSENSITIVE CHANNEL"/>
    <property type="match status" value="1"/>
</dbReference>
<dbReference type="SUPFAM" id="SSF50182">
    <property type="entry name" value="Sm-like ribonucleoproteins"/>
    <property type="match status" value="1"/>
</dbReference>
<evidence type="ECO:0000256" key="1">
    <source>
        <dbReference type="ARBA" id="ARBA00004370"/>
    </source>
</evidence>
<dbReference type="PANTHER" id="PTHR30221:SF1">
    <property type="entry name" value="SMALL-CONDUCTANCE MECHANOSENSITIVE CHANNEL"/>
    <property type="match status" value="1"/>
</dbReference>
<gene>
    <name evidence="8" type="ORF">GCM10007116_13860</name>
    <name evidence="7" type="ORF">HS1genome_0769</name>
</gene>
<dbReference type="RefSeq" id="WP_126449706.1">
    <property type="nucleotide sequence ID" value="NZ_AP018553.1"/>
</dbReference>
<evidence type="ECO:0000313" key="7">
    <source>
        <dbReference type="EMBL" id="BBD72380.1"/>
    </source>
</evidence>
<dbReference type="EMBL" id="AP018553">
    <property type="protein sequence ID" value="BBD72380.1"/>
    <property type="molecule type" value="Genomic_DNA"/>
</dbReference>
<keyword evidence="4 5" id="KW-0472">Membrane</keyword>
<dbReference type="InterPro" id="IPR006685">
    <property type="entry name" value="MscS_channel_2nd"/>
</dbReference>
<dbReference type="Gene3D" id="1.10.287.1260">
    <property type="match status" value="1"/>
</dbReference>
<evidence type="ECO:0000313" key="9">
    <source>
        <dbReference type="Proteomes" id="UP000276741"/>
    </source>
</evidence>
<reference evidence="7" key="3">
    <citation type="journal article" date="2019" name="BMC Res. Notes">
        <title>Complete genome sequence of the Sulfodiicoccus acidiphilus strain HS-1T, the first crenarchaeon that lacks polB3, isolated from an acidic hot spring in Ohwaku-dani, Hakone, Japan.</title>
        <authorList>
            <person name="Sakai H.D."/>
            <person name="Kurosawa N."/>
        </authorList>
    </citation>
    <scope>NUCLEOTIDE SEQUENCE</scope>
    <source>
        <strain evidence="7">HS-1</strain>
    </source>
</reference>
<protein>
    <submittedName>
        <fullName evidence="7">Mechanosensitive ion channel protein MscS</fullName>
    </submittedName>
</protein>
<proteinExistence type="predicted"/>
<feature type="transmembrane region" description="Helical" evidence="5">
    <location>
        <begin position="12"/>
        <end position="33"/>
    </location>
</feature>
<dbReference type="KEGG" id="sacd:HS1genome_0769"/>
<dbReference type="GO" id="GO:0016020">
    <property type="term" value="C:membrane"/>
    <property type="evidence" value="ECO:0007669"/>
    <property type="project" value="UniProtKB-SubCell"/>
</dbReference>
<name>A0A348B2H8_9CREN</name>
<accession>A0A348B2H8</accession>
<reference evidence="8" key="1">
    <citation type="journal article" date="2014" name="Int. J. Syst. Evol. Microbiol.">
        <title>Complete genome sequence of Corynebacterium casei LMG S-19264T (=DSM 44701T), isolated from a smear-ripened cheese.</title>
        <authorList>
            <consortium name="US DOE Joint Genome Institute (JGI-PGF)"/>
            <person name="Walter F."/>
            <person name="Albersmeier A."/>
            <person name="Kalinowski J."/>
            <person name="Ruckert C."/>
        </authorList>
    </citation>
    <scope>NUCLEOTIDE SEQUENCE</scope>
    <source>
        <strain evidence="8">JCM 31740</strain>
    </source>
</reference>
<dbReference type="Gene3D" id="2.30.30.60">
    <property type="match status" value="1"/>
</dbReference>
<dbReference type="GO" id="GO:0008381">
    <property type="term" value="F:mechanosensitive monoatomic ion channel activity"/>
    <property type="evidence" value="ECO:0007669"/>
    <property type="project" value="InterPro"/>
</dbReference>
<keyword evidence="2 5" id="KW-0812">Transmembrane</keyword>
<evidence type="ECO:0000313" key="8">
    <source>
        <dbReference type="EMBL" id="GGT97513.1"/>
    </source>
</evidence>
<dbReference type="GeneID" id="38666275"/>
<reference evidence="9" key="2">
    <citation type="submission" date="2018-04" db="EMBL/GenBank/DDBJ databases">
        <title>Complete genome sequence of Sulfodiicoccus acidiphilus strain HS-1.</title>
        <authorList>
            <person name="Sakai H.D."/>
            <person name="Kurosawa N."/>
        </authorList>
    </citation>
    <scope>NUCLEOTIDE SEQUENCE [LARGE SCALE GENOMIC DNA]</scope>
    <source>
        <strain evidence="9">HS-1</strain>
    </source>
</reference>
<feature type="transmembrane region" description="Helical" evidence="5">
    <location>
        <begin position="84"/>
        <end position="109"/>
    </location>
</feature>
<evidence type="ECO:0000256" key="5">
    <source>
        <dbReference type="SAM" id="Phobius"/>
    </source>
</evidence>
<dbReference type="InterPro" id="IPR023408">
    <property type="entry name" value="MscS_beta-dom_sf"/>
</dbReference>